<name>A0A936YLD0_9HYPH</name>
<dbReference type="InterPro" id="IPR001343">
    <property type="entry name" value="Hemolysn_Ca-bd"/>
</dbReference>
<dbReference type="PROSITE" id="PS00330">
    <property type="entry name" value="HEMOLYSIN_CALCIUM"/>
    <property type="match status" value="2"/>
</dbReference>
<protein>
    <submittedName>
        <fullName evidence="4">Calcium-binding protein</fullName>
    </submittedName>
</protein>
<keyword evidence="2" id="KW-0964">Secreted</keyword>
<dbReference type="AlphaFoldDB" id="A0A936YLD0"/>
<comment type="caution">
    <text evidence="4">The sequence shown here is derived from an EMBL/GenBank/DDBJ whole genome shotgun (WGS) entry which is preliminary data.</text>
</comment>
<organism evidence="4 5">
    <name type="scientific">Rhizobium setariae</name>
    <dbReference type="NCBI Taxonomy" id="2801340"/>
    <lineage>
        <taxon>Bacteria</taxon>
        <taxon>Pseudomonadati</taxon>
        <taxon>Pseudomonadota</taxon>
        <taxon>Alphaproteobacteria</taxon>
        <taxon>Hyphomicrobiales</taxon>
        <taxon>Rhizobiaceae</taxon>
        <taxon>Rhizobium/Agrobacterium group</taxon>
        <taxon>Rhizobium</taxon>
    </lineage>
</organism>
<dbReference type="Pfam" id="PF00353">
    <property type="entry name" value="HemolysinCabind"/>
    <property type="match status" value="3"/>
</dbReference>
<evidence type="ECO:0000256" key="3">
    <source>
        <dbReference type="SAM" id="MobiDB-lite"/>
    </source>
</evidence>
<dbReference type="SUPFAM" id="SSF51120">
    <property type="entry name" value="beta-Roll"/>
    <property type="match status" value="2"/>
</dbReference>
<feature type="region of interest" description="Disordered" evidence="3">
    <location>
        <begin position="62"/>
        <end position="116"/>
    </location>
</feature>
<evidence type="ECO:0000313" key="4">
    <source>
        <dbReference type="EMBL" id="MBL0372448.1"/>
    </source>
</evidence>
<reference evidence="4" key="1">
    <citation type="submission" date="2021-01" db="EMBL/GenBank/DDBJ databases">
        <title>Rhizobium sp. strain KVB221 16S ribosomal RNA gene Genome sequencing and assembly.</title>
        <authorList>
            <person name="Kang M."/>
        </authorList>
    </citation>
    <scope>NUCLEOTIDE SEQUENCE</scope>
    <source>
        <strain evidence="4">KVB221</strain>
    </source>
</reference>
<feature type="region of interest" description="Disordered" evidence="3">
    <location>
        <begin position="1"/>
        <end position="29"/>
    </location>
</feature>
<accession>A0A936YLD0</accession>
<dbReference type="EMBL" id="JAEQNC010000005">
    <property type="protein sequence ID" value="MBL0372448.1"/>
    <property type="molecule type" value="Genomic_DNA"/>
</dbReference>
<dbReference type="InterPro" id="IPR018511">
    <property type="entry name" value="Hemolysin-typ_Ca-bd_CS"/>
</dbReference>
<evidence type="ECO:0000256" key="2">
    <source>
        <dbReference type="ARBA" id="ARBA00022525"/>
    </source>
</evidence>
<dbReference type="InterPro" id="IPR050557">
    <property type="entry name" value="RTX_toxin/Mannuronan_C5-epim"/>
</dbReference>
<evidence type="ECO:0000313" key="5">
    <source>
        <dbReference type="Proteomes" id="UP000633219"/>
    </source>
</evidence>
<gene>
    <name evidence="4" type="ORF">JJB09_10450</name>
</gene>
<keyword evidence="5" id="KW-1185">Reference proteome</keyword>
<comment type="subcellular location">
    <subcellularLocation>
        <location evidence="1">Secreted</location>
    </subcellularLocation>
</comment>
<dbReference type="InterPro" id="IPR011049">
    <property type="entry name" value="Serralysin-like_metalloprot_C"/>
</dbReference>
<dbReference type="PRINTS" id="PR00313">
    <property type="entry name" value="CABNDNGRPT"/>
</dbReference>
<feature type="compositionally biased region" description="Basic and acidic residues" evidence="3">
    <location>
        <begin position="73"/>
        <end position="104"/>
    </location>
</feature>
<dbReference type="GO" id="GO:0005576">
    <property type="term" value="C:extracellular region"/>
    <property type="evidence" value="ECO:0007669"/>
    <property type="project" value="UniProtKB-SubCell"/>
</dbReference>
<dbReference type="RefSeq" id="WP_201657192.1">
    <property type="nucleotide sequence ID" value="NZ_JAEQNC010000005.1"/>
</dbReference>
<feature type="compositionally biased region" description="Gly residues" evidence="3">
    <location>
        <begin position="106"/>
        <end position="116"/>
    </location>
</feature>
<dbReference type="Gene3D" id="2.150.10.10">
    <property type="entry name" value="Serralysin-like metalloprotease, C-terminal"/>
    <property type="match status" value="2"/>
</dbReference>
<sequence>MRKVTNGGPGNDRIRGSRGDDELFGNGGNDKIVGRAGDDLLDGGNGNDKLFGDSGNDTVLGGNGNDLVDAGDGDDRLSGGDGMDKLLGRRGADRMDGGDDRDKLQGGQGNDILGGGGGRDDFLFSWTGTQDRDIVKDFVSTEDRIGLDVRVFTELAIGNLPSGEFVLGTDALDADDHVIYDQTTGELFYDADGNGSGVKEIIAVLQNKPALTEADIFVF</sequence>
<dbReference type="GO" id="GO:0005509">
    <property type="term" value="F:calcium ion binding"/>
    <property type="evidence" value="ECO:0007669"/>
    <property type="project" value="InterPro"/>
</dbReference>
<dbReference type="PANTHER" id="PTHR38340">
    <property type="entry name" value="S-LAYER PROTEIN"/>
    <property type="match status" value="1"/>
</dbReference>
<proteinExistence type="predicted"/>
<dbReference type="Proteomes" id="UP000633219">
    <property type="component" value="Unassembled WGS sequence"/>
</dbReference>
<dbReference type="PANTHER" id="PTHR38340:SF1">
    <property type="entry name" value="S-LAYER PROTEIN"/>
    <property type="match status" value="1"/>
</dbReference>
<feature type="compositionally biased region" description="Basic and acidic residues" evidence="3">
    <location>
        <begin position="12"/>
        <end position="21"/>
    </location>
</feature>
<evidence type="ECO:0000256" key="1">
    <source>
        <dbReference type="ARBA" id="ARBA00004613"/>
    </source>
</evidence>